<proteinExistence type="predicted"/>
<dbReference type="PANTHER" id="PTHR24148:SF73">
    <property type="entry name" value="HET DOMAIN PROTEIN (AFU_ORTHOLOGUE AFUA_8G01020)"/>
    <property type="match status" value="1"/>
</dbReference>
<keyword evidence="2" id="KW-1185">Reference proteome</keyword>
<dbReference type="Proteomes" id="UP000766486">
    <property type="component" value="Unassembled WGS sequence"/>
</dbReference>
<sequence>MLLPGMPVHKSSNQAKGTLQNHYDYSPVDPSSSEFRLLELMPGLEDEKVWCILVDSALYNKPSYEAPSYLWGNQQDLRQILLGDALFSVTSNLEAALRHLLQVQKMTIVYSQSSCVIAWTGDPADNSDEAVSIIQTLGRLVTHDALDGIYWAEGESLLNRLDRVCFRMAFCHGTLFGRSSSGRTGAGYG</sequence>
<dbReference type="EMBL" id="CABFNS010000737">
    <property type="protein sequence ID" value="VUC25577.1"/>
    <property type="molecule type" value="Genomic_DNA"/>
</dbReference>
<name>A0ABY6U4N7_BIOOC</name>
<evidence type="ECO:0000313" key="2">
    <source>
        <dbReference type="Proteomes" id="UP000766486"/>
    </source>
</evidence>
<protein>
    <recommendedName>
        <fullName evidence="3">Heterokaryon incompatibility domain-containing protein</fullName>
    </recommendedName>
</protein>
<evidence type="ECO:0000313" key="1">
    <source>
        <dbReference type="EMBL" id="VUC25577.1"/>
    </source>
</evidence>
<evidence type="ECO:0008006" key="3">
    <source>
        <dbReference type="Google" id="ProtNLM"/>
    </source>
</evidence>
<accession>A0ABY6U4N7</accession>
<comment type="caution">
    <text evidence="1">The sequence shown here is derived from an EMBL/GenBank/DDBJ whole genome shotgun (WGS) entry which is preliminary data.</text>
</comment>
<reference evidence="1 2" key="1">
    <citation type="submission" date="2019-06" db="EMBL/GenBank/DDBJ databases">
        <authorList>
            <person name="Broberg M."/>
        </authorList>
    </citation>
    <scope>NUCLEOTIDE SEQUENCE [LARGE SCALE GENOMIC DNA]</scope>
</reference>
<gene>
    <name evidence="1" type="ORF">CLO192961_LOCUS172197</name>
</gene>
<dbReference type="PANTHER" id="PTHR24148">
    <property type="entry name" value="ANKYRIN REPEAT DOMAIN-CONTAINING PROTEIN 39 HOMOLOG-RELATED"/>
    <property type="match status" value="1"/>
</dbReference>
<organism evidence="1 2">
    <name type="scientific">Bionectria ochroleuca</name>
    <name type="common">Gliocladium roseum</name>
    <dbReference type="NCBI Taxonomy" id="29856"/>
    <lineage>
        <taxon>Eukaryota</taxon>
        <taxon>Fungi</taxon>
        <taxon>Dikarya</taxon>
        <taxon>Ascomycota</taxon>
        <taxon>Pezizomycotina</taxon>
        <taxon>Sordariomycetes</taxon>
        <taxon>Hypocreomycetidae</taxon>
        <taxon>Hypocreales</taxon>
        <taxon>Bionectriaceae</taxon>
        <taxon>Clonostachys</taxon>
    </lineage>
</organism>
<dbReference type="InterPro" id="IPR052895">
    <property type="entry name" value="HetReg/Transcr_Mod"/>
</dbReference>